<evidence type="ECO:0000256" key="3">
    <source>
        <dbReference type="SAM" id="MobiDB-lite"/>
    </source>
</evidence>
<comment type="subcellular location">
    <subcellularLocation>
        <location evidence="1">Cytoplasm</location>
        <location evidence="1">Cytoskeleton</location>
        <location evidence="1">Cilium axoneme</location>
    </subcellularLocation>
</comment>
<dbReference type="PANTHER" id="PTHR46759">
    <property type="entry name" value="LEUCINE-RICH REPEAT-CONTAINING PROTEIN 72"/>
    <property type="match status" value="1"/>
</dbReference>
<evidence type="ECO:0008006" key="6">
    <source>
        <dbReference type="Google" id="ProtNLM"/>
    </source>
</evidence>
<dbReference type="InterPro" id="IPR001611">
    <property type="entry name" value="Leu-rich_rpt"/>
</dbReference>
<dbReference type="SMART" id="SM00365">
    <property type="entry name" value="LRR_SD22"/>
    <property type="match status" value="2"/>
</dbReference>
<evidence type="ECO:0000313" key="5">
    <source>
        <dbReference type="Proteomes" id="UP001054857"/>
    </source>
</evidence>
<dbReference type="PANTHER" id="PTHR46759:SF1">
    <property type="entry name" value="LEUCINE-RICH REPEAT-CONTAINING PROTEIN 72"/>
    <property type="match status" value="1"/>
</dbReference>
<dbReference type="SUPFAM" id="SSF52058">
    <property type="entry name" value="L domain-like"/>
    <property type="match status" value="1"/>
</dbReference>
<proteinExistence type="predicted"/>
<sequence>MAVIVSEPHKELVGGGDNAKYVKECTEMYLGGKGIEKIRGFEPFVNLESLWLNNNKLKKLNNLDVQKRLKALYAQDNQLCTLKGSLQHFKFLETLDLSNNQLRDLEKQLRVLEKFKFIKDLNLKGNPMCEEPDYRLLVVHSMPALQVLDQHVITPLERRRAAGMIGGDVATLTVAFGCRVPQYDPAWDEKVPERSPLEQQLIKEAATIRDTLRHEAYMRERGMFLHDPHPEVPRGPSLPPNAGTVRAMQVWRQQQLLQEQQQQQRQQKQKQKQQQQQQQQQQSQQQSQQQQQQGEGAKGQTELGRKDAGVLGVGFGRTRLSGSGVILTTGTPRQRSPRSPRRGRAASGKGGNARGSGSARGVQSGRKDQGSPRRAASAGTTSDGYLPRDKLVLYTMRAAQDPLATAGSTPGTGASTPGATSSKPPPGFGSIRFQREEYEQFLSQRAAGSLGWEMSQAAVLL</sequence>
<dbReference type="Proteomes" id="UP001054857">
    <property type="component" value="Unassembled WGS sequence"/>
</dbReference>
<feature type="region of interest" description="Disordered" evidence="3">
    <location>
        <begin position="314"/>
        <end position="385"/>
    </location>
</feature>
<gene>
    <name evidence="4" type="ORF">Agub_g4377</name>
</gene>
<dbReference type="PROSITE" id="PS51450">
    <property type="entry name" value="LRR"/>
    <property type="match status" value="2"/>
</dbReference>
<feature type="coiled-coil region" evidence="2">
    <location>
        <begin position="253"/>
        <end position="293"/>
    </location>
</feature>
<dbReference type="InterPro" id="IPR042655">
    <property type="entry name" value="LRC72"/>
</dbReference>
<dbReference type="AlphaFoldDB" id="A0AAD3HK48"/>
<protein>
    <recommendedName>
        <fullName evidence="6">Leucine rich repeat protein</fullName>
    </recommendedName>
</protein>
<feature type="region of interest" description="Disordered" evidence="3">
    <location>
        <begin position="403"/>
        <end position="433"/>
    </location>
</feature>
<feature type="compositionally biased region" description="Basic residues" evidence="3">
    <location>
        <begin position="335"/>
        <end position="344"/>
    </location>
</feature>
<accession>A0AAD3HK48</accession>
<name>A0AAD3HK48_9CHLO</name>
<dbReference type="GO" id="GO:0005930">
    <property type="term" value="C:axoneme"/>
    <property type="evidence" value="ECO:0007669"/>
    <property type="project" value="UniProtKB-SubCell"/>
</dbReference>
<evidence type="ECO:0000256" key="1">
    <source>
        <dbReference type="ARBA" id="ARBA00004430"/>
    </source>
</evidence>
<dbReference type="Pfam" id="PF14580">
    <property type="entry name" value="LRR_9"/>
    <property type="match status" value="1"/>
</dbReference>
<dbReference type="Gene3D" id="3.80.10.10">
    <property type="entry name" value="Ribonuclease Inhibitor"/>
    <property type="match status" value="1"/>
</dbReference>
<dbReference type="InterPro" id="IPR032675">
    <property type="entry name" value="LRR_dom_sf"/>
</dbReference>
<organism evidence="4 5">
    <name type="scientific">Astrephomene gubernaculifera</name>
    <dbReference type="NCBI Taxonomy" id="47775"/>
    <lineage>
        <taxon>Eukaryota</taxon>
        <taxon>Viridiplantae</taxon>
        <taxon>Chlorophyta</taxon>
        <taxon>core chlorophytes</taxon>
        <taxon>Chlorophyceae</taxon>
        <taxon>CS clade</taxon>
        <taxon>Chlamydomonadales</taxon>
        <taxon>Astrephomenaceae</taxon>
        <taxon>Astrephomene</taxon>
    </lineage>
</organism>
<evidence type="ECO:0000313" key="4">
    <source>
        <dbReference type="EMBL" id="GFR43310.1"/>
    </source>
</evidence>
<reference evidence="4 5" key="1">
    <citation type="journal article" date="2021" name="Sci. Rep.">
        <title>Genome sequencing of the multicellular alga Astrephomene provides insights into convergent evolution of germ-soma differentiation.</title>
        <authorList>
            <person name="Yamashita S."/>
            <person name="Yamamoto K."/>
            <person name="Matsuzaki R."/>
            <person name="Suzuki S."/>
            <person name="Yamaguchi H."/>
            <person name="Hirooka S."/>
            <person name="Minakuchi Y."/>
            <person name="Miyagishima S."/>
            <person name="Kawachi M."/>
            <person name="Toyoda A."/>
            <person name="Nozaki H."/>
        </authorList>
    </citation>
    <scope>NUCLEOTIDE SEQUENCE [LARGE SCALE GENOMIC DNA]</scope>
    <source>
        <strain evidence="4 5">NIES-4017</strain>
    </source>
</reference>
<dbReference type="EMBL" id="BMAR01000005">
    <property type="protein sequence ID" value="GFR43310.1"/>
    <property type="molecule type" value="Genomic_DNA"/>
</dbReference>
<keyword evidence="2" id="KW-0175">Coiled coil</keyword>
<evidence type="ECO:0000256" key="2">
    <source>
        <dbReference type="SAM" id="Coils"/>
    </source>
</evidence>
<comment type="caution">
    <text evidence="4">The sequence shown here is derived from an EMBL/GenBank/DDBJ whole genome shotgun (WGS) entry which is preliminary data.</text>
</comment>
<feature type="compositionally biased region" description="Low complexity" evidence="3">
    <location>
        <begin position="404"/>
        <end position="422"/>
    </location>
</feature>
<keyword evidence="5" id="KW-1185">Reference proteome</keyword>